<keyword evidence="2 4" id="KW-0808">Transferase</keyword>
<organism evidence="4 5">
    <name type="scientific">Mariniblastus fucicola</name>
    <dbReference type="NCBI Taxonomy" id="980251"/>
    <lineage>
        <taxon>Bacteria</taxon>
        <taxon>Pseudomonadati</taxon>
        <taxon>Planctomycetota</taxon>
        <taxon>Planctomycetia</taxon>
        <taxon>Pirellulales</taxon>
        <taxon>Pirellulaceae</taxon>
        <taxon>Mariniblastus</taxon>
    </lineage>
</organism>
<dbReference type="InterPro" id="IPR027417">
    <property type="entry name" value="P-loop_NTPase"/>
</dbReference>
<dbReference type="Proteomes" id="UP000322214">
    <property type="component" value="Chromosome"/>
</dbReference>
<dbReference type="RefSeq" id="WP_075082312.1">
    <property type="nucleotide sequence ID" value="NZ_CP042912.1"/>
</dbReference>
<evidence type="ECO:0000313" key="4">
    <source>
        <dbReference type="EMBL" id="QEG22213.1"/>
    </source>
</evidence>
<evidence type="ECO:0000313" key="5">
    <source>
        <dbReference type="Proteomes" id="UP000322214"/>
    </source>
</evidence>
<name>A0A5B9PHV2_9BACT</name>
<dbReference type="SUPFAM" id="SSF52540">
    <property type="entry name" value="P-loop containing nucleoside triphosphate hydrolases"/>
    <property type="match status" value="1"/>
</dbReference>
<dbReference type="InterPro" id="IPR000863">
    <property type="entry name" value="Sulfotransferase_dom"/>
</dbReference>
<comment type="similarity">
    <text evidence="1">Belongs to the sulfotransferase 1 family.</text>
</comment>
<dbReference type="Gene3D" id="3.40.50.300">
    <property type="entry name" value="P-loop containing nucleotide triphosphate hydrolases"/>
    <property type="match status" value="1"/>
</dbReference>
<proteinExistence type="inferred from homology"/>
<dbReference type="AlphaFoldDB" id="A0A5B9PHV2"/>
<feature type="domain" description="Sulfotransferase" evidence="3">
    <location>
        <begin position="5"/>
        <end position="246"/>
    </location>
</feature>
<reference evidence="4 5" key="1">
    <citation type="submission" date="2019-08" db="EMBL/GenBank/DDBJ databases">
        <title>Deep-cultivation of Planctomycetes and their phenomic and genomic characterization uncovers novel biology.</title>
        <authorList>
            <person name="Wiegand S."/>
            <person name="Jogler M."/>
            <person name="Boedeker C."/>
            <person name="Pinto D."/>
            <person name="Vollmers J."/>
            <person name="Rivas-Marin E."/>
            <person name="Kohn T."/>
            <person name="Peeters S.H."/>
            <person name="Heuer A."/>
            <person name="Rast P."/>
            <person name="Oberbeckmann S."/>
            <person name="Bunk B."/>
            <person name="Jeske O."/>
            <person name="Meyerdierks A."/>
            <person name="Storesund J.E."/>
            <person name="Kallscheuer N."/>
            <person name="Luecker S."/>
            <person name="Lage O.M."/>
            <person name="Pohl T."/>
            <person name="Merkel B.J."/>
            <person name="Hornburger P."/>
            <person name="Mueller R.-W."/>
            <person name="Bruemmer F."/>
            <person name="Labrenz M."/>
            <person name="Spormann A.M."/>
            <person name="Op den Camp H."/>
            <person name="Overmann J."/>
            <person name="Amann R."/>
            <person name="Jetten M.S.M."/>
            <person name="Mascher T."/>
            <person name="Medema M.H."/>
            <person name="Devos D.P."/>
            <person name="Kaster A.-K."/>
            <person name="Ovreas L."/>
            <person name="Rohde M."/>
            <person name="Galperin M.Y."/>
            <person name="Jogler C."/>
        </authorList>
    </citation>
    <scope>NUCLEOTIDE SEQUENCE [LARGE SCALE GENOMIC DNA]</scope>
    <source>
        <strain evidence="4 5">FC18</strain>
    </source>
</reference>
<dbReference type="Pfam" id="PF00685">
    <property type="entry name" value="Sulfotransfer_1"/>
    <property type="match status" value="1"/>
</dbReference>
<gene>
    <name evidence="4" type="ORF">MFFC18_20890</name>
</gene>
<dbReference type="GO" id="GO:0008146">
    <property type="term" value="F:sulfotransferase activity"/>
    <property type="evidence" value="ECO:0007669"/>
    <property type="project" value="InterPro"/>
</dbReference>
<protein>
    <submittedName>
        <fullName evidence="4">Sulfotransferase domain protein</fullName>
    </submittedName>
</protein>
<dbReference type="PANTHER" id="PTHR11783">
    <property type="entry name" value="SULFOTRANSFERASE SULT"/>
    <property type="match status" value="1"/>
</dbReference>
<dbReference type="STRING" id="980251.GCA_001642875_03576"/>
<evidence type="ECO:0000256" key="2">
    <source>
        <dbReference type="ARBA" id="ARBA00022679"/>
    </source>
</evidence>
<dbReference type="KEGG" id="mff:MFFC18_20890"/>
<evidence type="ECO:0000259" key="3">
    <source>
        <dbReference type="Pfam" id="PF00685"/>
    </source>
</evidence>
<keyword evidence="5" id="KW-1185">Reference proteome</keyword>
<evidence type="ECO:0000256" key="1">
    <source>
        <dbReference type="ARBA" id="ARBA00005771"/>
    </source>
</evidence>
<dbReference type="EMBL" id="CP042912">
    <property type="protein sequence ID" value="QEG22213.1"/>
    <property type="molecule type" value="Genomic_DNA"/>
</dbReference>
<accession>A0A5B9PHV2</accession>
<sequence length="259" mass="30821">MKNQNVLIVSHRRSGTHLTIDSIRNNFPRMMAQEYVVLETFDPAHQCFQSVPELRQLTANGERIIKTHFPFDAVPDLPTEEARYSTELFHDSKLIYVVRNGLDVMASLYEFRRGHKKEVEEMSFSQFIREPSYVKYAGSMDKVTYWANHVESWLNSPLKEKILVVQFEDWMQDYAQTLKKIGKHLDMKRDWFKTDVRLGKRQKKKAQIERTWVEPRKGKMGDYLNYFSQEDLDYFFDRCENVMTRLGYRVEDFATAAKF</sequence>
<dbReference type="OrthoDB" id="8446141at2"/>